<organism evidence="1">
    <name type="scientific">bioreactor metagenome</name>
    <dbReference type="NCBI Taxonomy" id="1076179"/>
    <lineage>
        <taxon>unclassified sequences</taxon>
        <taxon>metagenomes</taxon>
        <taxon>ecological metagenomes</taxon>
    </lineage>
</organism>
<comment type="caution">
    <text evidence="1">The sequence shown here is derived from an EMBL/GenBank/DDBJ whole genome shotgun (WGS) entry which is preliminary data.</text>
</comment>
<dbReference type="AlphaFoldDB" id="A0A645F4L1"/>
<accession>A0A645F4L1</accession>
<sequence>MSLVVRTNKFFEFNGSYVALFRRWVKVEVKKTKESSKNIRTKYMNDQSDAFSNAMSDLNQELYRCRYDS</sequence>
<gene>
    <name evidence="1" type="ORF">SDC9_156500</name>
</gene>
<proteinExistence type="predicted"/>
<evidence type="ECO:0000313" key="1">
    <source>
        <dbReference type="EMBL" id="MPN09211.1"/>
    </source>
</evidence>
<name>A0A645F4L1_9ZZZZ</name>
<reference evidence="1" key="1">
    <citation type="submission" date="2019-08" db="EMBL/GenBank/DDBJ databases">
        <authorList>
            <person name="Kucharzyk K."/>
            <person name="Murdoch R.W."/>
            <person name="Higgins S."/>
            <person name="Loffler F."/>
        </authorList>
    </citation>
    <scope>NUCLEOTIDE SEQUENCE</scope>
</reference>
<protein>
    <submittedName>
        <fullName evidence="1">Uncharacterized protein</fullName>
    </submittedName>
</protein>
<dbReference type="EMBL" id="VSSQ01055305">
    <property type="protein sequence ID" value="MPN09211.1"/>
    <property type="molecule type" value="Genomic_DNA"/>
</dbReference>